<feature type="transmembrane region" description="Helical" evidence="1">
    <location>
        <begin position="38"/>
        <end position="58"/>
    </location>
</feature>
<evidence type="ECO:0008006" key="5">
    <source>
        <dbReference type="Google" id="ProtNLM"/>
    </source>
</evidence>
<dbReference type="Proteomes" id="UP000317982">
    <property type="component" value="Unassembled WGS sequence"/>
</dbReference>
<dbReference type="AlphaFoldDB" id="A0A545AYW4"/>
<organism evidence="3 4">
    <name type="scientific">Cryptosporangium phraense</name>
    <dbReference type="NCBI Taxonomy" id="2593070"/>
    <lineage>
        <taxon>Bacteria</taxon>
        <taxon>Bacillati</taxon>
        <taxon>Actinomycetota</taxon>
        <taxon>Actinomycetes</taxon>
        <taxon>Cryptosporangiales</taxon>
        <taxon>Cryptosporangiaceae</taxon>
        <taxon>Cryptosporangium</taxon>
    </lineage>
</organism>
<feature type="transmembrane region" description="Helical" evidence="1">
    <location>
        <begin position="65"/>
        <end position="86"/>
    </location>
</feature>
<comment type="caution">
    <text evidence="3">The sequence shown here is derived from an EMBL/GenBank/DDBJ whole genome shotgun (WGS) entry which is preliminary data.</text>
</comment>
<sequence>MTRPRATAVAALLITAAGALYAAIVASTQWEPSLGWLVQAVIHVGELLAALALGLTVANRVARGGLAAAVVGQALLAIAEVVYPGSPGLGDVLFGIGPMLTGVGLIVAGSVLVRGPDRTVWPLILGLYVFVVMTPVLIGTGGPPAPAAVWTIAGWDVLWALVAAVAVRRFTPAEAGPNREAAVVSARRPPR</sequence>
<evidence type="ECO:0000313" key="4">
    <source>
        <dbReference type="Proteomes" id="UP000317982"/>
    </source>
</evidence>
<keyword evidence="1" id="KW-1133">Transmembrane helix</keyword>
<dbReference type="EMBL" id="VIRS01000002">
    <property type="protein sequence ID" value="TQS46522.1"/>
    <property type="molecule type" value="Genomic_DNA"/>
</dbReference>
<keyword evidence="1" id="KW-0812">Transmembrane</keyword>
<dbReference type="RefSeq" id="WP_142703041.1">
    <property type="nucleotide sequence ID" value="NZ_VIRS01000002.1"/>
</dbReference>
<proteinExistence type="predicted"/>
<reference evidence="3 4" key="1">
    <citation type="submission" date="2019-07" db="EMBL/GenBank/DDBJ databases">
        <title>Cryptosporangium phraense sp. nov., isolated from plant litter.</title>
        <authorList>
            <person name="Suriyachadkun C."/>
        </authorList>
    </citation>
    <scope>NUCLEOTIDE SEQUENCE [LARGE SCALE GENOMIC DNA]</scope>
    <source>
        <strain evidence="3 4">A-T 5661</strain>
    </source>
</reference>
<feature type="transmembrane region" description="Helical" evidence="1">
    <location>
        <begin position="147"/>
        <end position="167"/>
    </location>
</feature>
<keyword evidence="1" id="KW-0472">Membrane</keyword>
<feature type="signal peptide" evidence="2">
    <location>
        <begin position="1"/>
        <end position="22"/>
    </location>
</feature>
<feature type="chain" id="PRO_5038466443" description="DUF4386 family protein" evidence="2">
    <location>
        <begin position="23"/>
        <end position="191"/>
    </location>
</feature>
<evidence type="ECO:0000256" key="2">
    <source>
        <dbReference type="SAM" id="SignalP"/>
    </source>
</evidence>
<protein>
    <recommendedName>
        <fullName evidence="5">DUF4386 family protein</fullName>
    </recommendedName>
</protein>
<feature type="transmembrane region" description="Helical" evidence="1">
    <location>
        <begin position="92"/>
        <end position="113"/>
    </location>
</feature>
<keyword evidence="4" id="KW-1185">Reference proteome</keyword>
<name>A0A545AYW4_9ACTN</name>
<feature type="transmembrane region" description="Helical" evidence="1">
    <location>
        <begin position="120"/>
        <end position="141"/>
    </location>
</feature>
<evidence type="ECO:0000313" key="3">
    <source>
        <dbReference type="EMBL" id="TQS46522.1"/>
    </source>
</evidence>
<dbReference type="OrthoDB" id="5193302at2"/>
<accession>A0A545AYW4</accession>
<dbReference type="InParanoid" id="A0A545AYW4"/>
<keyword evidence="2" id="KW-0732">Signal</keyword>
<evidence type="ECO:0000256" key="1">
    <source>
        <dbReference type="SAM" id="Phobius"/>
    </source>
</evidence>
<gene>
    <name evidence="3" type="ORF">FL583_03825</name>
</gene>